<dbReference type="NCBIfam" id="TIGR00860">
    <property type="entry name" value="LIC"/>
    <property type="match status" value="1"/>
</dbReference>
<name>A0A016TT41_9BILA</name>
<evidence type="ECO:0000256" key="5">
    <source>
        <dbReference type="ARBA" id="ARBA00022692"/>
    </source>
</evidence>
<evidence type="ECO:0000256" key="8">
    <source>
        <dbReference type="ARBA" id="ARBA00023065"/>
    </source>
</evidence>
<evidence type="ECO:0000256" key="2">
    <source>
        <dbReference type="ARBA" id="ARBA00004236"/>
    </source>
</evidence>
<dbReference type="FunFam" id="1.20.58.390:FF:000084">
    <property type="entry name" value="Glutamate-gated chloride channel subunit beta"/>
    <property type="match status" value="1"/>
</dbReference>
<dbReference type="PRINTS" id="PR00253">
    <property type="entry name" value="GABAARECEPTR"/>
</dbReference>
<comment type="caution">
    <text evidence="14">The sequence shown here is derived from an EMBL/GenBank/DDBJ whole genome shotgun (WGS) entry which is preliminary data.</text>
</comment>
<dbReference type="InterPro" id="IPR018000">
    <property type="entry name" value="Neurotransmitter_ion_chnl_CS"/>
</dbReference>
<dbReference type="EMBL" id="JARK01001416">
    <property type="protein sequence ID" value="EYC05822.1"/>
    <property type="molecule type" value="Genomic_DNA"/>
</dbReference>
<evidence type="ECO:0000256" key="6">
    <source>
        <dbReference type="ARBA" id="ARBA00022729"/>
    </source>
</evidence>
<dbReference type="GO" id="GO:0004888">
    <property type="term" value="F:transmembrane signaling receptor activity"/>
    <property type="evidence" value="ECO:0007669"/>
    <property type="project" value="InterPro"/>
</dbReference>
<dbReference type="PANTHER" id="PTHR18945">
    <property type="entry name" value="NEUROTRANSMITTER GATED ION CHANNEL"/>
    <property type="match status" value="1"/>
</dbReference>
<feature type="transmembrane region" description="Helical" evidence="11">
    <location>
        <begin position="445"/>
        <end position="462"/>
    </location>
</feature>
<feature type="transmembrane region" description="Helical" evidence="11">
    <location>
        <begin position="345"/>
        <end position="366"/>
    </location>
</feature>
<comment type="caution">
    <text evidence="11">Lacks conserved residue(s) required for the propagation of feature annotation.</text>
</comment>
<evidence type="ECO:0000256" key="4">
    <source>
        <dbReference type="ARBA" id="ARBA00022475"/>
    </source>
</evidence>
<evidence type="ECO:0000313" key="15">
    <source>
        <dbReference type="Proteomes" id="UP000024635"/>
    </source>
</evidence>
<dbReference type="Gene3D" id="2.70.170.10">
    <property type="entry name" value="Neurotransmitter-gated ion-channel ligand-binding domain"/>
    <property type="match status" value="1"/>
</dbReference>
<dbReference type="SUPFAM" id="SSF63712">
    <property type="entry name" value="Nicotinic receptor ligand binding domain-like"/>
    <property type="match status" value="1"/>
</dbReference>
<dbReference type="InterPro" id="IPR006202">
    <property type="entry name" value="Neur_chan_lig-bd"/>
</dbReference>
<keyword evidence="7 11" id="KW-1133">Transmembrane helix</keyword>
<evidence type="ECO:0000259" key="13">
    <source>
        <dbReference type="Pfam" id="PF02932"/>
    </source>
</evidence>
<dbReference type="AlphaFoldDB" id="A0A016TT41"/>
<feature type="domain" description="Neurotransmitter-gated ion-channel transmembrane" evidence="13">
    <location>
        <begin position="287"/>
        <end position="370"/>
    </location>
</feature>
<evidence type="ECO:0000256" key="3">
    <source>
        <dbReference type="ARBA" id="ARBA00022448"/>
    </source>
</evidence>
<evidence type="ECO:0000259" key="12">
    <source>
        <dbReference type="Pfam" id="PF02931"/>
    </source>
</evidence>
<dbReference type="InterPro" id="IPR036734">
    <property type="entry name" value="Neur_chan_lig-bd_sf"/>
</dbReference>
<proteinExistence type="inferred from homology"/>
<dbReference type="InterPro" id="IPR038050">
    <property type="entry name" value="Neuro_actylchol_rec"/>
</dbReference>
<dbReference type="FunFam" id="2.70.170.10:FF:000038">
    <property type="entry name" value="Glutamate-gated chloride channel alpha"/>
    <property type="match status" value="1"/>
</dbReference>
<dbReference type="SUPFAM" id="SSF90112">
    <property type="entry name" value="Neurotransmitter-gated ion-channel transmembrane pore"/>
    <property type="match status" value="1"/>
</dbReference>
<sequence length="465" mass="53646">MHSIFPKSLFYGKALSIFLALKKITELVHTYVPCFVFSVAVTDGANNVRIMKNSTWENKKVIADEVIKSTLSQSYDMRIRPPNYDENGRNGPVVIDVQCYVRSMSNIDFVRMEYSMQLTFRQFWRDPRLAYEKMYYGQKVPKFLILTQKDLIWTPDTFFMNEKQAHRHAIDKLNVMIRIHSDGTVMYSERLSLTLSCAMYLQRYPMDVQTCALLLASYAFTTDDIVYQWKEDSPIQQHPMLNTSLPNFSLDPAETTMCTSRTTTGEYSCIQAVFRLKRMFSYYLAQVYVPSTLLVIVSWVSFWLDRNAVPARITLGVTTLLTMTTQAASINNSLPAVSYIKAVDVWTGACLAFIFATVLEYAFVCYEASMYKCENHSCHAVDPAVDNKKPLSNPRKDSWGAGKHEEQKLLRPVAEESAPVYGFHWWQKWKAGADPPKMIDLRSRLIFPALFVIFNIIYWTWYSAL</sequence>
<dbReference type="PROSITE" id="PS00236">
    <property type="entry name" value="NEUROTR_ION_CHANNEL"/>
    <property type="match status" value="1"/>
</dbReference>
<dbReference type="Gene3D" id="1.20.58.390">
    <property type="entry name" value="Neurotransmitter-gated ion-channel transmembrane domain"/>
    <property type="match status" value="1"/>
</dbReference>
<keyword evidence="6" id="KW-0732">Signal</keyword>
<dbReference type="CDD" id="cd19049">
    <property type="entry name" value="LGIC_TM_anion"/>
    <property type="match status" value="1"/>
</dbReference>
<dbReference type="Pfam" id="PF02932">
    <property type="entry name" value="Neur_chan_memb"/>
    <property type="match status" value="1"/>
</dbReference>
<keyword evidence="3 11" id="KW-0813">Transport</keyword>
<accession>A0A016TT41</accession>
<dbReference type="OrthoDB" id="442503at2759"/>
<gene>
    <name evidence="14" type="primary">Acey_s0080.g1380</name>
    <name evidence="14" type="ORF">Y032_0080g1380</name>
</gene>
<dbReference type="GO" id="GO:0005886">
    <property type="term" value="C:plasma membrane"/>
    <property type="evidence" value="ECO:0007669"/>
    <property type="project" value="UniProtKB-SubCell"/>
</dbReference>
<dbReference type="CDD" id="cd18993">
    <property type="entry name" value="LGIC_ECD_GluCl"/>
    <property type="match status" value="1"/>
</dbReference>
<evidence type="ECO:0000313" key="14">
    <source>
        <dbReference type="EMBL" id="EYC05822.1"/>
    </source>
</evidence>
<keyword evidence="15" id="KW-1185">Reference proteome</keyword>
<evidence type="ECO:0000256" key="11">
    <source>
        <dbReference type="RuleBase" id="RU000687"/>
    </source>
</evidence>
<dbReference type="Proteomes" id="UP000024635">
    <property type="component" value="Unassembled WGS sequence"/>
</dbReference>
<evidence type="ECO:0000256" key="10">
    <source>
        <dbReference type="ARBA" id="ARBA00023303"/>
    </source>
</evidence>
<dbReference type="InterPro" id="IPR006028">
    <property type="entry name" value="GABAA/Glycine_rcpt"/>
</dbReference>
<keyword evidence="9 11" id="KW-0472">Membrane</keyword>
<dbReference type="InterPro" id="IPR036719">
    <property type="entry name" value="Neuro-gated_channel_TM_sf"/>
</dbReference>
<keyword evidence="4" id="KW-1003">Cell membrane</keyword>
<evidence type="ECO:0000256" key="7">
    <source>
        <dbReference type="ARBA" id="ARBA00022989"/>
    </source>
</evidence>
<organism evidence="14 15">
    <name type="scientific">Ancylostoma ceylanicum</name>
    <dbReference type="NCBI Taxonomy" id="53326"/>
    <lineage>
        <taxon>Eukaryota</taxon>
        <taxon>Metazoa</taxon>
        <taxon>Ecdysozoa</taxon>
        <taxon>Nematoda</taxon>
        <taxon>Chromadorea</taxon>
        <taxon>Rhabditida</taxon>
        <taxon>Rhabditina</taxon>
        <taxon>Rhabditomorpha</taxon>
        <taxon>Strongyloidea</taxon>
        <taxon>Ancylostomatidae</taxon>
        <taxon>Ancylostomatinae</taxon>
        <taxon>Ancylostoma</taxon>
    </lineage>
</organism>
<reference evidence="15" key="1">
    <citation type="journal article" date="2015" name="Nat. Genet.">
        <title>The genome and transcriptome of the zoonotic hookworm Ancylostoma ceylanicum identify infection-specific gene families.</title>
        <authorList>
            <person name="Schwarz E.M."/>
            <person name="Hu Y."/>
            <person name="Antoshechkin I."/>
            <person name="Miller M.M."/>
            <person name="Sternberg P.W."/>
            <person name="Aroian R.V."/>
        </authorList>
    </citation>
    <scope>NUCLEOTIDE SEQUENCE</scope>
    <source>
        <strain evidence="15">HY135</strain>
    </source>
</reference>
<keyword evidence="5 11" id="KW-0812">Transmembrane</keyword>
<evidence type="ECO:0000256" key="9">
    <source>
        <dbReference type="ARBA" id="ARBA00023136"/>
    </source>
</evidence>
<keyword evidence="8 11" id="KW-0406">Ion transport</keyword>
<evidence type="ECO:0000256" key="1">
    <source>
        <dbReference type="ARBA" id="ARBA00004141"/>
    </source>
</evidence>
<evidence type="ECO:0008006" key="16">
    <source>
        <dbReference type="Google" id="ProtNLM"/>
    </source>
</evidence>
<keyword evidence="10 11" id="KW-0407">Ion channel</keyword>
<dbReference type="GO" id="GO:0005230">
    <property type="term" value="F:extracellular ligand-gated monoatomic ion channel activity"/>
    <property type="evidence" value="ECO:0007669"/>
    <property type="project" value="InterPro"/>
</dbReference>
<dbReference type="STRING" id="53326.A0A016TT41"/>
<dbReference type="Pfam" id="PF02931">
    <property type="entry name" value="Neur_chan_LBD"/>
    <property type="match status" value="1"/>
</dbReference>
<comment type="subcellular location">
    <subcellularLocation>
        <location evidence="2">Cell membrane</location>
    </subcellularLocation>
    <subcellularLocation>
        <location evidence="1">Membrane</location>
        <topology evidence="1">Multi-pass membrane protein</topology>
    </subcellularLocation>
</comment>
<feature type="domain" description="Neurotransmitter-gated ion-channel ligand-binding" evidence="12">
    <location>
        <begin position="68"/>
        <end position="278"/>
    </location>
</feature>
<protein>
    <recommendedName>
        <fullName evidence="16">Cation transporter family protein</fullName>
    </recommendedName>
</protein>
<comment type="similarity">
    <text evidence="11">Belongs to the ligand-gated ion channel (TC 1.A.9) family.</text>
</comment>
<feature type="transmembrane region" description="Helical" evidence="11">
    <location>
        <begin position="280"/>
        <end position="302"/>
    </location>
</feature>
<dbReference type="InterPro" id="IPR006029">
    <property type="entry name" value="Neurotrans-gated_channel_TM"/>
</dbReference>
<dbReference type="PRINTS" id="PR00252">
    <property type="entry name" value="NRIONCHANNEL"/>
</dbReference>
<dbReference type="InterPro" id="IPR006201">
    <property type="entry name" value="Neur_channel"/>
</dbReference>